<evidence type="ECO:0000256" key="2">
    <source>
        <dbReference type="PROSITE-ProRule" id="PRU00169"/>
    </source>
</evidence>
<feature type="modified residue" description="4-aspartylphosphate" evidence="2">
    <location>
        <position position="57"/>
    </location>
</feature>
<organism evidence="5 6">
    <name type="scientific">Pseudonocardia bannensis</name>
    <dbReference type="NCBI Taxonomy" id="630973"/>
    <lineage>
        <taxon>Bacteria</taxon>
        <taxon>Bacillati</taxon>
        <taxon>Actinomycetota</taxon>
        <taxon>Actinomycetes</taxon>
        <taxon>Pseudonocardiales</taxon>
        <taxon>Pseudonocardiaceae</taxon>
        <taxon>Pseudonocardia</taxon>
    </lineage>
</organism>
<dbReference type="PANTHER" id="PTHR43214:SF44">
    <property type="entry name" value="TWO-COMPONENT RESPONSE REGULATOR"/>
    <property type="match status" value="1"/>
</dbReference>
<dbReference type="SUPFAM" id="SSF46894">
    <property type="entry name" value="C-terminal effector domain of the bipartite response regulators"/>
    <property type="match status" value="1"/>
</dbReference>
<dbReference type="EMBL" id="JAAXKZ010000053">
    <property type="protein sequence ID" value="NMH92977.1"/>
    <property type="molecule type" value="Genomic_DNA"/>
</dbReference>
<dbReference type="GO" id="GO:0003677">
    <property type="term" value="F:DNA binding"/>
    <property type="evidence" value="ECO:0007669"/>
    <property type="project" value="UniProtKB-KW"/>
</dbReference>
<proteinExistence type="predicted"/>
<dbReference type="Gene3D" id="1.10.10.10">
    <property type="entry name" value="Winged helix-like DNA-binding domain superfamily/Winged helix DNA-binding domain"/>
    <property type="match status" value="1"/>
</dbReference>
<dbReference type="SUPFAM" id="SSF52172">
    <property type="entry name" value="CheY-like"/>
    <property type="match status" value="1"/>
</dbReference>
<dbReference type="SMART" id="SM00421">
    <property type="entry name" value="HTH_LUXR"/>
    <property type="match status" value="1"/>
</dbReference>
<dbReference type="PANTHER" id="PTHR43214">
    <property type="entry name" value="TWO-COMPONENT RESPONSE REGULATOR"/>
    <property type="match status" value="1"/>
</dbReference>
<protein>
    <submittedName>
        <fullName evidence="5">Response regulator transcription factor</fullName>
    </submittedName>
</protein>
<sequence>MSGAHPEILVVDDHVLVSSAIAMALGARGLTAHAISPDELAGRMDTPAPPGGLVLLDLDLGGGLDGVGLVPRLRRVGWRLLVVTGSTDEVRIASAVAAGALGWIPKTAPFDELVDTAVRAAEGRSLMGGPERERLARLAEEAARESEARRERWRRLTPREQEIVGHIAAGRRPAAIAAECVVSVATVRTQVRSILAKLEVGSQLEIAALARDLQR</sequence>
<dbReference type="Pfam" id="PF00072">
    <property type="entry name" value="Response_reg"/>
    <property type="match status" value="1"/>
</dbReference>
<dbReference type="GO" id="GO:0006355">
    <property type="term" value="P:regulation of DNA-templated transcription"/>
    <property type="evidence" value="ECO:0007669"/>
    <property type="project" value="InterPro"/>
</dbReference>
<keyword evidence="1" id="KW-0238">DNA-binding</keyword>
<dbReference type="PROSITE" id="PS50043">
    <property type="entry name" value="HTH_LUXR_2"/>
    <property type="match status" value="1"/>
</dbReference>
<evidence type="ECO:0000313" key="5">
    <source>
        <dbReference type="EMBL" id="NMH92977.1"/>
    </source>
</evidence>
<evidence type="ECO:0000259" key="4">
    <source>
        <dbReference type="PROSITE" id="PS50110"/>
    </source>
</evidence>
<dbReference type="InterPro" id="IPR001789">
    <property type="entry name" value="Sig_transdc_resp-reg_receiver"/>
</dbReference>
<dbReference type="GO" id="GO:0000160">
    <property type="term" value="P:phosphorelay signal transduction system"/>
    <property type="evidence" value="ECO:0007669"/>
    <property type="project" value="InterPro"/>
</dbReference>
<keyword evidence="6" id="KW-1185">Reference proteome</keyword>
<evidence type="ECO:0000313" key="6">
    <source>
        <dbReference type="Proteomes" id="UP000586918"/>
    </source>
</evidence>
<dbReference type="RefSeq" id="WP_169413681.1">
    <property type="nucleotide sequence ID" value="NZ_JAAXKZ010000053.1"/>
</dbReference>
<dbReference type="Gene3D" id="3.40.50.2300">
    <property type="match status" value="1"/>
</dbReference>
<feature type="domain" description="HTH luxR-type" evidence="3">
    <location>
        <begin position="149"/>
        <end position="214"/>
    </location>
</feature>
<keyword evidence="2" id="KW-0597">Phosphoprotein</keyword>
<reference evidence="5 6" key="1">
    <citation type="submission" date="2020-04" db="EMBL/GenBank/DDBJ databases">
        <authorList>
            <person name="Klaysubun C."/>
            <person name="Duangmal K."/>
            <person name="Lipun K."/>
        </authorList>
    </citation>
    <scope>NUCLEOTIDE SEQUENCE [LARGE SCALE GENOMIC DNA]</scope>
    <source>
        <strain evidence="5 6">DSM 45300</strain>
    </source>
</reference>
<dbReference type="SMART" id="SM00448">
    <property type="entry name" value="REC"/>
    <property type="match status" value="1"/>
</dbReference>
<evidence type="ECO:0000256" key="1">
    <source>
        <dbReference type="ARBA" id="ARBA00023125"/>
    </source>
</evidence>
<dbReference type="AlphaFoldDB" id="A0A848DJU1"/>
<dbReference type="PRINTS" id="PR00038">
    <property type="entry name" value="HTHLUXR"/>
</dbReference>
<dbReference type="CDD" id="cd06170">
    <property type="entry name" value="LuxR_C_like"/>
    <property type="match status" value="1"/>
</dbReference>
<feature type="domain" description="Response regulatory" evidence="4">
    <location>
        <begin position="7"/>
        <end position="121"/>
    </location>
</feature>
<evidence type="ECO:0000259" key="3">
    <source>
        <dbReference type="PROSITE" id="PS50043"/>
    </source>
</evidence>
<dbReference type="InterPro" id="IPR016032">
    <property type="entry name" value="Sig_transdc_resp-reg_C-effctor"/>
</dbReference>
<dbReference type="Pfam" id="PF00196">
    <property type="entry name" value="GerE"/>
    <property type="match status" value="1"/>
</dbReference>
<name>A0A848DJU1_9PSEU</name>
<comment type="caution">
    <text evidence="5">The sequence shown here is derived from an EMBL/GenBank/DDBJ whole genome shotgun (WGS) entry which is preliminary data.</text>
</comment>
<dbReference type="InterPro" id="IPR039420">
    <property type="entry name" value="WalR-like"/>
</dbReference>
<gene>
    <name evidence="5" type="ORF">HF519_15630</name>
</gene>
<dbReference type="InterPro" id="IPR011006">
    <property type="entry name" value="CheY-like_superfamily"/>
</dbReference>
<dbReference type="PROSITE" id="PS50110">
    <property type="entry name" value="RESPONSE_REGULATORY"/>
    <property type="match status" value="1"/>
</dbReference>
<dbReference type="InterPro" id="IPR036388">
    <property type="entry name" value="WH-like_DNA-bd_sf"/>
</dbReference>
<dbReference type="Proteomes" id="UP000586918">
    <property type="component" value="Unassembled WGS sequence"/>
</dbReference>
<dbReference type="InterPro" id="IPR000792">
    <property type="entry name" value="Tscrpt_reg_LuxR_C"/>
</dbReference>
<accession>A0A848DJU1</accession>